<dbReference type="GO" id="GO:0005829">
    <property type="term" value="C:cytosol"/>
    <property type="evidence" value="ECO:0007669"/>
    <property type="project" value="TreeGrafter"/>
</dbReference>
<dbReference type="Proteomes" id="UP000823749">
    <property type="component" value="Chromosome 7"/>
</dbReference>
<organism evidence="5 6">
    <name type="scientific">Rhododendron griersonianum</name>
    <dbReference type="NCBI Taxonomy" id="479676"/>
    <lineage>
        <taxon>Eukaryota</taxon>
        <taxon>Viridiplantae</taxon>
        <taxon>Streptophyta</taxon>
        <taxon>Embryophyta</taxon>
        <taxon>Tracheophyta</taxon>
        <taxon>Spermatophyta</taxon>
        <taxon>Magnoliopsida</taxon>
        <taxon>eudicotyledons</taxon>
        <taxon>Gunneridae</taxon>
        <taxon>Pentapetalae</taxon>
        <taxon>asterids</taxon>
        <taxon>Ericales</taxon>
        <taxon>Ericaceae</taxon>
        <taxon>Ericoideae</taxon>
        <taxon>Rhodoreae</taxon>
        <taxon>Rhododendron</taxon>
    </lineage>
</organism>
<feature type="region of interest" description="Disordered" evidence="3">
    <location>
        <begin position="172"/>
        <end position="191"/>
    </location>
</feature>
<dbReference type="InterPro" id="IPR011032">
    <property type="entry name" value="GroES-like_sf"/>
</dbReference>
<dbReference type="GO" id="GO:0008270">
    <property type="term" value="F:zinc ion binding"/>
    <property type="evidence" value="ECO:0007669"/>
    <property type="project" value="TreeGrafter"/>
</dbReference>
<dbReference type="Gene3D" id="3.90.180.10">
    <property type="entry name" value="Medium-chain alcohol dehydrogenases, catalytic domain"/>
    <property type="match status" value="2"/>
</dbReference>
<dbReference type="EMBL" id="JACTNZ010000007">
    <property type="protein sequence ID" value="KAG5539386.1"/>
    <property type="molecule type" value="Genomic_DNA"/>
</dbReference>
<accession>A0AAV6JDY6</accession>
<comment type="caution">
    <text evidence="5">The sequence shown here is derived from an EMBL/GenBank/DDBJ whole genome shotgun (WGS) entry which is preliminary data.</text>
</comment>
<dbReference type="InterPro" id="IPR013154">
    <property type="entry name" value="ADH-like_N"/>
</dbReference>
<name>A0AAV6JDY6_9ERIC</name>
<dbReference type="SUPFAM" id="SSF50129">
    <property type="entry name" value="GroES-like"/>
    <property type="match status" value="1"/>
</dbReference>
<dbReference type="AlphaFoldDB" id="A0AAV6JDY6"/>
<protein>
    <recommendedName>
        <fullName evidence="4">Alcohol dehydrogenase-like N-terminal domain-containing protein</fullName>
    </recommendedName>
</protein>
<evidence type="ECO:0000256" key="2">
    <source>
        <dbReference type="ARBA" id="ARBA00022833"/>
    </source>
</evidence>
<dbReference type="PANTHER" id="PTHR43880">
    <property type="entry name" value="ALCOHOL DEHYDROGENASE"/>
    <property type="match status" value="1"/>
</dbReference>
<keyword evidence="6" id="KW-1185">Reference proteome</keyword>
<dbReference type="GO" id="GO:0051903">
    <property type="term" value="F:S-(hydroxymethyl)glutathione dehydrogenase [NAD(P)+] activity"/>
    <property type="evidence" value="ECO:0007669"/>
    <property type="project" value="TreeGrafter"/>
</dbReference>
<dbReference type="Pfam" id="PF08240">
    <property type="entry name" value="ADH_N"/>
    <property type="match status" value="1"/>
</dbReference>
<evidence type="ECO:0000256" key="1">
    <source>
        <dbReference type="ARBA" id="ARBA00022723"/>
    </source>
</evidence>
<sequence>MGSLQDGASDGKVITCKAAVAWGPGQPLVIEDVCVDPPQKMEVRVKILFTSICHTDLSAWQGESVGEGVTDMKEGDHVVPIFNGECGDCVYCKRDKTNLCEKFRVNPFNKVMANDGLGGAWNTANVKPGSTVAVFGLGAVGLAAAEGARTRGASKIIGVDINSQKFIKGMGVNSGTRSSSNPKDASSSSNGEVNLEEFITHELPFSQINEAFQLLIDGKSLRCLLHL</sequence>
<evidence type="ECO:0000313" key="6">
    <source>
        <dbReference type="Proteomes" id="UP000823749"/>
    </source>
</evidence>
<proteinExistence type="predicted"/>
<evidence type="ECO:0000313" key="5">
    <source>
        <dbReference type="EMBL" id="KAG5539386.1"/>
    </source>
</evidence>
<keyword evidence="1" id="KW-0479">Metal-binding</keyword>
<dbReference type="Gene3D" id="3.40.50.720">
    <property type="entry name" value="NAD(P)-binding Rossmann-like Domain"/>
    <property type="match status" value="1"/>
</dbReference>
<keyword evidence="2" id="KW-0862">Zinc</keyword>
<evidence type="ECO:0000256" key="3">
    <source>
        <dbReference type="SAM" id="MobiDB-lite"/>
    </source>
</evidence>
<dbReference type="GO" id="GO:0046294">
    <property type="term" value="P:formaldehyde catabolic process"/>
    <property type="evidence" value="ECO:0007669"/>
    <property type="project" value="TreeGrafter"/>
</dbReference>
<feature type="compositionally biased region" description="Low complexity" evidence="3">
    <location>
        <begin position="178"/>
        <end position="189"/>
    </location>
</feature>
<gene>
    <name evidence="5" type="ORF">RHGRI_019805</name>
</gene>
<feature type="domain" description="Alcohol dehydrogenase-like N-terminal" evidence="4">
    <location>
        <begin position="63"/>
        <end position="123"/>
    </location>
</feature>
<reference evidence="5" key="1">
    <citation type="submission" date="2020-08" db="EMBL/GenBank/DDBJ databases">
        <title>Plant Genome Project.</title>
        <authorList>
            <person name="Zhang R.-G."/>
        </authorList>
    </citation>
    <scope>NUCLEOTIDE SEQUENCE</scope>
    <source>
        <strain evidence="5">WSP0</strain>
        <tissue evidence="5">Leaf</tissue>
    </source>
</reference>
<dbReference type="PANTHER" id="PTHR43880:SF56">
    <property type="entry name" value="ALCOHOL DEHYDROGENASE-LIKE 4"/>
    <property type="match status" value="1"/>
</dbReference>
<evidence type="ECO:0000259" key="4">
    <source>
        <dbReference type="Pfam" id="PF08240"/>
    </source>
</evidence>